<feature type="region of interest" description="Disordered" evidence="1">
    <location>
        <begin position="1"/>
        <end position="66"/>
    </location>
</feature>
<dbReference type="EMBL" id="SPLM01000004">
    <property type="protein sequence ID" value="TMW67455.1"/>
    <property type="molecule type" value="Genomic_DNA"/>
</dbReference>
<feature type="compositionally biased region" description="Polar residues" evidence="1">
    <location>
        <begin position="29"/>
        <end position="55"/>
    </location>
</feature>
<gene>
    <name evidence="3" type="ORF">Poli38472_011075</name>
</gene>
<feature type="compositionally biased region" description="Low complexity" evidence="1">
    <location>
        <begin position="242"/>
        <end position="308"/>
    </location>
</feature>
<keyword evidence="4" id="KW-1185">Reference proteome</keyword>
<feature type="compositionally biased region" description="Polar residues" evidence="1">
    <location>
        <begin position="441"/>
        <end position="452"/>
    </location>
</feature>
<reference evidence="3" key="1">
    <citation type="submission" date="2019-03" db="EMBL/GenBank/DDBJ databases">
        <title>Long read genome sequence of the mycoparasitic Pythium oligandrum ATCC 38472 isolated from sugarbeet rhizosphere.</title>
        <authorList>
            <person name="Gaulin E."/>
        </authorList>
    </citation>
    <scope>NUCLEOTIDE SEQUENCE</scope>
    <source>
        <strain evidence="3">ATCC 38472_TT</strain>
    </source>
</reference>
<feature type="compositionally biased region" description="Polar residues" evidence="1">
    <location>
        <begin position="507"/>
        <end position="517"/>
    </location>
</feature>
<name>A0A8K1FKS9_PYTOL</name>
<dbReference type="Proteomes" id="UP000794436">
    <property type="component" value="Unassembled WGS sequence"/>
</dbReference>
<dbReference type="OrthoDB" id="267397at2759"/>
<feature type="region of interest" description="Disordered" evidence="1">
    <location>
        <begin position="420"/>
        <end position="455"/>
    </location>
</feature>
<feature type="compositionally biased region" description="Polar residues" evidence="1">
    <location>
        <begin position="470"/>
        <end position="490"/>
    </location>
</feature>
<dbReference type="PROSITE" id="PS50053">
    <property type="entry name" value="UBIQUITIN_2"/>
    <property type="match status" value="1"/>
</dbReference>
<proteinExistence type="predicted"/>
<dbReference type="AlphaFoldDB" id="A0A8K1FKS9"/>
<feature type="region of interest" description="Disordered" evidence="1">
    <location>
        <begin position="161"/>
        <end position="184"/>
    </location>
</feature>
<dbReference type="InterPro" id="IPR029071">
    <property type="entry name" value="Ubiquitin-like_domsf"/>
</dbReference>
<evidence type="ECO:0000313" key="4">
    <source>
        <dbReference type="Proteomes" id="UP000794436"/>
    </source>
</evidence>
<dbReference type="Gene3D" id="3.10.20.90">
    <property type="entry name" value="Phosphatidylinositol 3-kinase Catalytic Subunit, Chain A, domain 1"/>
    <property type="match status" value="1"/>
</dbReference>
<sequence length="715" mass="76137">MEASGSHGSMENHTHSTPETHVSMDAPATGSTAEAQATSQTNVPSASPTTNQGQASEEAAVDAQDDGDDTTVLVNLKFIHRERVSLRCDPSILIANLKERVRTAYREAEQVDEQNAANAQTSVDDSHTLRLIYKGRALKDDHTLASYNFINEDTIHAVFTRPSTPPVAGATPPPSETNSTSHQPFTVQSATTRDLGNGMTFGRIVIDTSSDAPDIGNLMQSIFSRAINPNAPPIVFAGQDQPTAAAATPATSSSTGSTTSASATSTSTSAPATLTATTSSATSSSSIPATWMGSTTPSSQSVPTPPRQSVVTLLNQASSIRRSIPALELNPLSRPPELSLEMYNMGNALREAGDTYLAMHRQLQFISQRFLRENSLTSTERILLRSRVRELLPVLNQISSMSTTIAQELAQNEYGPIELRLFGNQPSSSTTQAAAPPPTSIPAQNDPANQPQGPAWLSNAAQVLTGVASMASNSRSQEGTPAPSSGSLSDVLNAFSSLLGGPPPSSATQVPTPSTPVSAVHRAETSIPPASTSASENGARRSEMSVSIDPLRTILENTVQESERVETMSTDELLATLHRQAVSAISAVVRGPRRADYVEAAGREVERAVRQALTQNGIAYAEDKFRRSYLNSVFENLLDLTALPQSESDDGARKLRLLLRRVCSMLQTEFADLTSRDQAVQLLQATIDHLMVQLPPGGEVLTRRAKEAMSSYLSA</sequence>
<organism evidence="3 4">
    <name type="scientific">Pythium oligandrum</name>
    <name type="common">Mycoparasitic fungus</name>
    <dbReference type="NCBI Taxonomy" id="41045"/>
    <lineage>
        <taxon>Eukaryota</taxon>
        <taxon>Sar</taxon>
        <taxon>Stramenopiles</taxon>
        <taxon>Oomycota</taxon>
        <taxon>Peronosporomycetes</taxon>
        <taxon>Pythiales</taxon>
        <taxon>Pythiaceae</taxon>
        <taxon>Pythium</taxon>
    </lineage>
</organism>
<protein>
    <recommendedName>
        <fullName evidence="2">Ubiquitin-like domain-containing protein</fullName>
    </recommendedName>
</protein>
<feature type="region of interest" description="Disordered" evidence="1">
    <location>
        <begin position="234"/>
        <end position="308"/>
    </location>
</feature>
<evidence type="ECO:0000256" key="1">
    <source>
        <dbReference type="SAM" id="MobiDB-lite"/>
    </source>
</evidence>
<dbReference type="SMART" id="SM00213">
    <property type="entry name" value="UBQ"/>
    <property type="match status" value="1"/>
</dbReference>
<dbReference type="CDD" id="cd17039">
    <property type="entry name" value="Ubl_ubiquitin_like"/>
    <property type="match status" value="1"/>
</dbReference>
<feature type="region of interest" description="Disordered" evidence="1">
    <location>
        <begin position="469"/>
        <end position="544"/>
    </location>
</feature>
<dbReference type="Pfam" id="PF00240">
    <property type="entry name" value="ubiquitin"/>
    <property type="match status" value="1"/>
</dbReference>
<comment type="caution">
    <text evidence="3">The sequence shown here is derived from an EMBL/GenBank/DDBJ whole genome shotgun (WGS) entry which is preliminary data.</text>
</comment>
<dbReference type="SUPFAM" id="SSF54236">
    <property type="entry name" value="Ubiquitin-like"/>
    <property type="match status" value="1"/>
</dbReference>
<evidence type="ECO:0000313" key="3">
    <source>
        <dbReference type="EMBL" id="TMW67455.1"/>
    </source>
</evidence>
<feature type="domain" description="Ubiquitin-like" evidence="2">
    <location>
        <begin position="72"/>
        <end position="164"/>
    </location>
</feature>
<feature type="compositionally biased region" description="Polar residues" evidence="1">
    <location>
        <begin position="424"/>
        <end position="433"/>
    </location>
</feature>
<evidence type="ECO:0000259" key="2">
    <source>
        <dbReference type="PROSITE" id="PS50053"/>
    </source>
</evidence>
<accession>A0A8K1FKS9</accession>
<dbReference type="InterPro" id="IPR000626">
    <property type="entry name" value="Ubiquitin-like_dom"/>
</dbReference>